<accession>A0A2T3IQA7</accession>
<dbReference type="AlphaFoldDB" id="A0A2T3IQA7"/>
<dbReference type="InterPro" id="IPR021530">
    <property type="entry name" value="AllH-like"/>
</dbReference>
<comment type="caution">
    <text evidence="1">The sequence shown here is derived from an EMBL/GenBank/DDBJ whole genome shotgun (WGS) entry which is preliminary data.</text>
</comment>
<organism evidence="1 2">
    <name type="scientific">Photobacterium lutimaris</name>
    <dbReference type="NCBI Taxonomy" id="388278"/>
    <lineage>
        <taxon>Bacteria</taxon>
        <taxon>Pseudomonadati</taxon>
        <taxon>Pseudomonadota</taxon>
        <taxon>Gammaproteobacteria</taxon>
        <taxon>Vibrionales</taxon>
        <taxon>Vibrionaceae</taxon>
        <taxon>Photobacterium</taxon>
    </lineage>
</organism>
<evidence type="ECO:0008006" key="3">
    <source>
        <dbReference type="Google" id="ProtNLM"/>
    </source>
</evidence>
<gene>
    <name evidence="1" type="ORF">C9I99_23520</name>
</gene>
<dbReference type="Proteomes" id="UP000241222">
    <property type="component" value="Unassembled WGS sequence"/>
</dbReference>
<evidence type="ECO:0000313" key="1">
    <source>
        <dbReference type="EMBL" id="PSU30537.1"/>
    </source>
</evidence>
<keyword evidence="2" id="KW-1185">Reference proteome</keyword>
<name>A0A2T3IQA7_9GAMM</name>
<protein>
    <recommendedName>
        <fullName evidence="3">DUF2877 domain-containing protein</fullName>
    </recommendedName>
</protein>
<sequence length="286" mass="31361">MWRRPDGCLDQAEDEMINEALAYSLSAPSKQGELRFAGSGSKAINFLTEDNKVLTLHRSDAGMSPSGWSVSAQVFNQLSTLVPATGNIRLVSHGMIVNDLHLRKGGNGVWLKALGGSSISLVALTDFLSKQEKETGLYGSLLEIIKDEDKTSFYPILAQLYQWFDGKTPCWKGIVGAGPGLTPSHDDMLVGMLACAYSQHDLKEKAHKLLPLSLDLDYWTTSVSAGYLEQARNGYFSVALLDLINASPNNFSYYASRLLEHGHYSGADTLLGIWLFLNLQKVINTI</sequence>
<dbReference type="EMBL" id="PYMH01000016">
    <property type="protein sequence ID" value="PSU30537.1"/>
    <property type="molecule type" value="Genomic_DNA"/>
</dbReference>
<proteinExistence type="predicted"/>
<dbReference type="Pfam" id="PF11392">
    <property type="entry name" value="AllH"/>
    <property type="match status" value="1"/>
</dbReference>
<reference evidence="1 2" key="1">
    <citation type="submission" date="2018-03" db="EMBL/GenBank/DDBJ databases">
        <title>Whole genome sequencing of Histamine producing bacteria.</title>
        <authorList>
            <person name="Butler K."/>
        </authorList>
    </citation>
    <scope>NUCLEOTIDE SEQUENCE [LARGE SCALE GENOMIC DNA]</scope>
    <source>
        <strain evidence="1 2">JCM 13586</strain>
    </source>
</reference>
<evidence type="ECO:0000313" key="2">
    <source>
        <dbReference type="Proteomes" id="UP000241222"/>
    </source>
</evidence>
<dbReference type="OrthoDB" id="4933449at2"/>